<reference evidence="2" key="1">
    <citation type="submission" date="2014-06" db="EMBL/GenBank/DDBJ databases">
        <title>The complete genome sequence of Methanosarcina barkeri CM1.</title>
        <authorList>
            <consortium name="Pastoral Greenhouse Gas Research Consortium"/>
            <person name="Lambie S.C."/>
            <person name="Leahy S.C."/>
            <person name="Kelly W.J."/>
            <person name="Li D."/>
            <person name="Reilly K."/>
            <person name="Attwood G.T."/>
            <person name="Altermann E."/>
        </authorList>
    </citation>
    <scope>NUCLEOTIDE SEQUENCE [LARGE SCALE GENOMIC DNA]</scope>
    <source>
        <strain evidence="2">CM1</strain>
    </source>
</reference>
<dbReference type="PATRIC" id="fig|796385.3.peg.3154"/>
<dbReference type="EMBL" id="CP008746">
    <property type="protein sequence ID" value="AKJ39575.1"/>
    <property type="molecule type" value="Genomic_DNA"/>
</dbReference>
<sequence>MFLFLTWLLELSNLFKFTQNIEEPLISPSLCFHLKEFTDITYAPKLLLLSMNSFHIFFATKPENFNNIKVILNNVKINMKRWLN</sequence>
<gene>
    <name evidence="1" type="ORF">MCM1_2563</name>
</gene>
<evidence type="ECO:0000313" key="2">
    <source>
        <dbReference type="Proteomes" id="UP000035331"/>
    </source>
</evidence>
<name>A0A0G3CFP2_METBA</name>
<accession>A0A0G3CFP2</accession>
<proteinExistence type="predicted"/>
<organism evidence="1 2">
    <name type="scientific">Methanosarcina barkeri CM1</name>
    <dbReference type="NCBI Taxonomy" id="796385"/>
    <lineage>
        <taxon>Archaea</taxon>
        <taxon>Methanobacteriati</taxon>
        <taxon>Methanobacteriota</taxon>
        <taxon>Stenosarchaea group</taxon>
        <taxon>Methanomicrobia</taxon>
        <taxon>Methanosarcinales</taxon>
        <taxon>Methanosarcinaceae</taxon>
        <taxon>Methanosarcina</taxon>
    </lineage>
</organism>
<protein>
    <submittedName>
        <fullName evidence="1">Uncharacterized protein</fullName>
    </submittedName>
</protein>
<reference evidence="1 2" key="2">
    <citation type="journal article" date="2015" name="Stand. Genomic Sci.">
        <title>The complete genome sequence of the rumen methanogen Methanosarcina barkeri CM1.</title>
        <authorList>
            <person name="Lambie S.C."/>
            <person name="Kelly W.J."/>
            <person name="Leahy S.C."/>
            <person name="Li D."/>
            <person name="Reilly K."/>
            <person name="McAllister T.A."/>
            <person name="Valle E.R."/>
            <person name="Attwood G.T."/>
            <person name="Altermann E."/>
        </authorList>
    </citation>
    <scope>NUCLEOTIDE SEQUENCE [LARGE SCALE GENOMIC DNA]</scope>
    <source>
        <strain evidence="1 2">CM1</strain>
    </source>
</reference>
<dbReference type="AlphaFoldDB" id="A0A0G3CFP2"/>
<evidence type="ECO:0000313" key="1">
    <source>
        <dbReference type="EMBL" id="AKJ39575.1"/>
    </source>
</evidence>
<dbReference type="Proteomes" id="UP000035331">
    <property type="component" value="Chromosome"/>
</dbReference>